<keyword evidence="3" id="KW-1185">Reference proteome</keyword>
<organism evidence="2 3">
    <name type="scientific">Streptomyces antnestii</name>
    <dbReference type="NCBI Taxonomy" id="2494256"/>
    <lineage>
        <taxon>Bacteria</taxon>
        <taxon>Bacillati</taxon>
        <taxon>Actinomycetota</taxon>
        <taxon>Actinomycetes</taxon>
        <taxon>Kitasatosporales</taxon>
        <taxon>Streptomycetaceae</taxon>
        <taxon>Streptomyces</taxon>
    </lineage>
</organism>
<dbReference type="PANTHER" id="PTHR43845">
    <property type="entry name" value="BLR5969 PROTEIN"/>
    <property type="match status" value="1"/>
</dbReference>
<evidence type="ECO:0000313" key="3">
    <source>
        <dbReference type="Proteomes" id="UP000283128"/>
    </source>
</evidence>
<feature type="compositionally biased region" description="Basic residues" evidence="1">
    <location>
        <begin position="179"/>
        <end position="188"/>
    </location>
</feature>
<dbReference type="RefSeq" id="WP_127830123.1">
    <property type="nucleotide sequence ID" value="NZ_RZYA01000011.1"/>
</dbReference>
<proteinExistence type="predicted"/>
<protein>
    <recommendedName>
        <fullName evidence="4">AMP-dependent synthetase/ligase domain-containing protein</fullName>
    </recommendedName>
</protein>
<evidence type="ECO:0000313" key="2">
    <source>
        <dbReference type="EMBL" id="RVU22253.1"/>
    </source>
</evidence>
<feature type="region of interest" description="Disordered" evidence="1">
    <location>
        <begin position="141"/>
        <end position="188"/>
    </location>
</feature>
<dbReference type="Gene3D" id="3.40.50.12780">
    <property type="entry name" value="N-terminal domain of ligase-like"/>
    <property type="match status" value="1"/>
</dbReference>
<accession>A0A3S2XT04</accession>
<dbReference type="SUPFAM" id="SSF56801">
    <property type="entry name" value="Acetyl-CoA synthetase-like"/>
    <property type="match status" value="1"/>
</dbReference>
<dbReference type="EMBL" id="RZYA01000011">
    <property type="protein sequence ID" value="RVU22253.1"/>
    <property type="molecule type" value="Genomic_DNA"/>
</dbReference>
<name>A0A3S2XT04_9ACTN</name>
<dbReference type="InterPro" id="IPR042099">
    <property type="entry name" value="ANL_N_sf"/>
</dbReference>
<dbReference type="PANTHER" id="PTHR43845:SF1">
    <property type="entry name" value="BLR5969 PROTEIN"/>
    <property type="match status" value="1"/>
</dbReference>
<gene>
    <name evidence="2" type="ORF">EOT10_22650</name>
</gene>
<comment type="caution">
    <text evidence="2">The sequence shown here is derived from an EMBL/GenBank/DDBJ whole genome shotgun (WGS) entry which is preliminary data.</text>
</comment>
<dbReference type="AlphaFoldDB" id="A0A3S2XT04"/>
<dbReference type="Proteomes" id="UP000283128">
    <property type="component" value="Unassembled WGS sequence"/>
</dbReference>
<sequence>MLSPALASAAEETFGAPVHDGYGMTEVTPVAGAICARRHLHIDAGIGLVEVCDLGTGEPAEPGALGTVVATPLFYPYRECMPLFRYDTRDLVRRLPDEPLTCEMANVPATSHILGKADHVLSTGAGPVMPRDIIEVLDALPGARRVRRPPAPEPPRPGTPHGGRPPPRSDPGVQLRVARPARRNVHYI</sequence>
<feature type="compositionally biased region" description="Pro residues" evidence="1">
    <location>
        <begin position="149"/>
        <end position="169"/>
    </location>
</feature>
<evidence type="ECO:0008006" key="4">
    <source>
        <dbReference type="Google" id="ProtNLM"/>
    </source>
</evidence>
<dbReference type="OrthoDB" id="580775at2"/>
<evidence type="ECO:0000256" key="1">
    <source>
        <dbReference type="SAM" id="MobiDB-lite"/>
    </source>
</evidence>
<reference evidence="2 3" key="1">
    <citation type="submission" date="2019-01" db="EMBL/GenBank/DDBJ databases">
        <title>Genome sequences of Streptomyces and Rhizobium isolates collected from root and soil.</title>
        <authorList>
            <person name="Chhettri S."/>
            <person name="Sevigny J.L."/>
            <person name="Sen A."/>
            <person name="Ennis N."/>
            <person name="Tisa L."/>
        </authorList>
    </citation>
    <scope>NUCLEOTIDE SEQUENCE [LARGE SCALE GENOMIC DNA]</scope>
    <source>
        <strain evidence="2 3">San01</strain>
    </source>
</reference>